<dbReference type="EMBL" id="LBPR01000003">
    <property type="protein sequence ID" value="KKP62925.1"/>
    <property type="molecule type" value="Genomic_DNA"/>
</dbReference>
<organism evidence="9 10">
    <name type="scientific">Candidatus Roizmanbacteria bacterium GW2011_GWC2_34_23</name>
    <dbReference type="NCBI Taxonomy" id="1618484"/>
    <lineage>
        <taxon>Bacteria</taxon>
        <taxon>Candidatus Roizmaniibacteriota</taxon>
    </lineage>
</organism>
<evidence type="ECO:0000256" key="4">
    <source>
        <dbReference type="ARBA" id="ARBA00022723"/>
    </source>
</evidence>
<reference evidence="9 10" key="1">
    <citation type="journal article" date="2015" name="Nature">
        <title>rRNA introns, odd ribosomes, and small enigmatic genomes across a large radiation of phyla.</title>
        <authorList>
            <person name="Brown C.T."/>
            <person name="Hug L.A."/>
            <person name="Thomas B.C."/>
            <person name="Sharon I."/>
            <person name="Castelle C.J."/>
            <person name="Singh A."/>
            <person name="Wilkins M.J."/>
            <person name="Williams K.H."/>
            <person name="Banfield J.F."/>
        </authorList>
    </citation>
    <scope>NUCLEOTIDE SEQUENCE [LARGE SCALE GENOMIC DNA]</scope>
</reference>
<comment type="cofactor">
    <cofactor evidence="1">
        <name>Mg(2+)</name>
        <dbReference type="ChEBI" id="CHEBI:18420"/>
    </cofactor>
</comment>
<evidence type="ECO:0000256" key="3">
    <source>
        <dbReference type="ARBA" id="ARBA00022722"/>
    </source>
</evidence>
<dbReference type="PANTHER" id="PTHR33653:SF1">
    <property type="entry name" value="RIBONUCLEASE VAPC2"/>
    <property type="match status" value="1"/>
</dbReference>
<evidence type="ECO:0000313" key="10">
    <source>
        <dbReference type="Proteomes" id="UP000034004"/>
    </source>
</evidence>
<proteinExistence type="inferred from homology"/>
<dbReference type="Gene3D" id="3.40.50.1010">
    <property type="entry name" value="5'-nuclease"/>
    <property type="match status" value="1"/>
</dbReference>
<evidence type="ECO:0000313" key="9">
    <source>
        <dbReference type="EMBL" id="KKP62925.1"/>
    </source>
</evidence>
<evidence type="ECO:0000256" key="1">
    <source>
        <dbReference type="ARBA" id="ARBA00001946"/>
    </source>
</evidence>
<feature type="domain" description="PIN" evidence="8">
    <location>
        <begin position="3"/>
        <end position="125"/>
    </location>
</feature>
<evidence type="ECO:0000256" key="2">
    <source>
        <dbReference type="ARBA" id="ARBA00022649"/>
    </source>
</evidence>
<dbReference type="AlphaFoldDB" id="A0A0G0DIG3"/>
<dbReference type="GO" id="GO:0046872">
    <property type="term" value="F:metal ion binding"/>
    <property type="evidence" value="ECO:0007669"/>
    <property type="project" value="UniProtKB-KW"/>
</dbReference>
<gene>
    <name evidence="9" type="ORF">UR56_C0003G0032</name>
</gene>
<evidence type="ECO:0000259" key="8">
    <source>
        <dbReference type="Pfam" id="PF01850"/>
    </source>
</evidence>
<keyword evidence="5" id="KW-0378">Hydrolase</keyword>
<name>A0A0G0DIG3_9BACT</name>
<dbReference type="InterPro" id="IPR002716">
    <property type="entry name" value="PIN_dom"/>
</dbReference>
<sequence>MIYLVDTDVIIDFLKNQKPAIDLFNKINSELIKISVITFLEIEYGIKKSYHPEKKKEEFINFMSEFSIEIIAISPTIAEEFVKLKINLEKQRQPLADFDLFIAATAIANNLSLVTRNIKHFKRIKDLKLH</sequence>
<evidence type="ECO:0000256" key="6">
    <source>
        <dbReference type="ARBA" id="ARBA00022842"/>
    </source>
</evidence>
<keyword evidence="6" id="KW-0460">Magnesium</keyword>
<comment type="caution">
    <text evidence="9">The sequence shown here is derived from an EMBL/GenBank/DDBJ whole genome shotgun (WGS) entry which is preliminary data.</text>
</comment>
<dbReference type="CDD" id="cd09881">
    <property type="entry name" value="PIN_VapC4-5_FitB-like"/>
    <property type="match status" value="1"/>
</dbReference>
<dbReference type="Proteomes" id="UP000034004">
    <property type="component" value="Unassembled WGS sequence"/>
</dbReference>
<keyword evidence="2" id="KW-1277">Toxin-antitoxin system</keyword>
<keyword evidence="4" id="KW-0479">Metal-binding</keyword>
<evidence type="ECO:0000256" key="7">
    <source>
        <dbReference type="ARBA" id="ARBA00038093"/>
    </source>
</evidence>
<keyword evidence="3" id="KW-0540">Nuclease</keyword>
<comment type="similarity">
    <text evidence="7">Belongs to the PINc/VapC protein family.</text>
</comment>
<dbReference type="GO" id="GO:0004518">
    <property type="term" value="F:nuclease activity"/>
    <property type="evidence" value="ECO:0007669"/>
    <property type="project" value="UniProtKB-KW"/>
</dbReference>
<protein>
    <submittedName>
        <fullName evidence="9">PIN domain protein</fullName>
    </submittedName>
</protein>
<dbReference type="STRING" id="1618484.UR56_C0003G0032"/>
<dbReference type="InterPro" id="IPR050556">
    <property type="entry name" value="Type_II_TA_system_RNase"/>
</dbReference>
<accession>A0A0G0DIG3</accession>
<dbReference type="Pfam" id="PF01850">
    <property type="entry name" value="PIN"/>
    <property type="match status" value="1"/>
</dbReference>
<evidence type="ECO:0000256" key="5">
    <source>
        <dbReference type="ARBA" id="ARBA00022801"/>
    </source>
</evidence>
<dbReference type="GO" id="GO:0016787">
    <property type="term" value="F:hydrolase activity"/>
    <property type="evidence" value="ECO:0007669"/>
    <property type="project" value="UniProtKB-KW"/>
</dbReference>
<dbReference type="InterPro" id="IPR029060">
    <property type="entry name" value="PIN-like_dom_sf"/>
</dbReference>
<dbReference type="PANTHER" id="PTHR33653">
    <property type="entry name" value="RIBONUCLEASE VAPC2"/>
    <property type="match status" value="1"/>
</dbReference>
<dbReference type="SUPFAM" id="SSF88723">
    <property type="entry name" value="PIN domain-like"/>
    <property type="match status" value="1"/>
</dbReference>